<evidence type="ECO:0000313" key="2">
    <source>
        <dbReference type="EMBL" id="NNH75285.1"/>
    </source>
</evidence>
<protein>
    <submittedName>
        <fullName evidence="2">YbaB/EbfC family nucleoid-associated protein</fullName>
    </submittedName>
</protein>
<comment type="caution">
    <text evidence="2">The sequence shown here is derived from an EMBL/GenBank/DDBJ whole genome shotgun (WGS) entry which is preliminary data.</text>
</comment>
<dbReference type="GO" id="GO:0003677">
    <property type="term" value="F:DNA binding"/>
    <property type="evidence" value="ECO:0007669"/>
    <property type="project" value="InterPro"/>
</dbReference>
<gene>
    <name evidence="2" type="ORF">HLB23_36460</name>
</gene>
<organism evidence="2 3">
    <name type="scientific">Nocardia uniformis</name>
    <dbReference type="NCBI Taxonomy" id="53432"/>
    <lineage>
        <taxon>Bacteria</taxon>
        <taxon>Bacillati</taxon>
        <taxon>Actinomycetota</taxon>
        <taxon>Actinomycetes</taxon>
        <taxon>Mycobacteriales</taxon>
        <taxon>Nocardiaceae</taxon>
        <taxon>Nocardia</taxon>
    </lineage>
</organism>
<keyword evidence="3" id="KW-1185">Reference proteome</keyword>
<dbReference type="InterPro" id="IPR004401">
    <property type="entry name" value="YbaB/EbfC"/>
</dbReference>
<dbReference type="RefSeq" id="WP_067528360.1">
    <property type="nucleotide sequence ID" value="NZ_JABELX010000020.1"/>
</dbReference>
<proteinExistence type="predicted"/>
<dbReference type="AlphaFoldDB" id="A0A849CF38"/>
<feature type="region of interest" description="Disordered" evidence="1">
    <location>
        <begin position="1"/>
        <end position="29"/>
    </location>
</feature>
<dbReference type="EMBL" id="JABELX010000020">
    <property type="protein sequence ID" value="NNH75285.1"/>
    <property type="molecule type" value="Genomic_DNA"/>
</dbReference>
<evidence type="ECO:0000313" key="3">
    <source>
        <dbReference type="Proteomes" id="UP000586827"/>
    </source>
</evidence>
<accession>A0A849CF38</accession>
<name>A0A849CF38_9NOCA</name>
<dbReference type="InterPro" id="IPR036894">
    <property type="entry name" value="YbaB-like_sf"/>
</dbReference>
<dbReference type="Pfam" id="PF02575">
    <property type="entry name" value="YbaB_DNA_bd"/>
    <property type="match status" value="1"/>
</dbReference>
<evidence type="ECO:0000256" key="1">
    <source>
        <dbReference type="SAM" id="MobiDB-lite"/>
    </source>
</evidence>
<dbReference type="SUPFAM" id="SSF82607">
    <property type="entry name" value="YbaB-like"/>
    <property type="match status" value="1"/>
</dbReference>
<dbReference type="Gene3D" id="3.30.1310.10">
    <property type="entry name" value="Nucleoid-associated protein YbaB-like domain"/>
    <property type="match status" value="1"/>
</dbReference>
<reference evidence="2 3" key="1">
    <citation type="submission" date="2020-05" db="EMBL/GenBank/DDBJ databases">
        <title>MicrobeNet Type strains.</title>
        <authorList>
            <person name="Nicholson A.C."/>
        </authorList>
    </citation>
    <scope>NUCLEOTIDE SEQUENCE [LARGE SCALE GENOMIC DNA]</scope>
    <source>
        <strain evidence="2 3">JCM 3224</strain>
    </source>
</reference>
<sequence length="112" mass="12276">MNAESQGARARQVDEAMSAVRGRAQESRGLVEVETDAYGTITDLRISDAAMSSDAARLAAVISQCHRKAREKAETEAARLLGQLAQDNRPVPTAAKHPQWEEVAPLRITYRM</sequence>
<dbReference type="Proteomes" id="UP000586827">
    <property type="component" value="Unassembled WGS sequence"/>
</dbReference>